<reference evidence="3 4" key="1">
    <citation type="submission" date="2018-08" db="EMBL/GenBank/DDBJ databases">
        <title>Complete genome sequencing of Blastochloris tepida GI.</title>
        <authorList>
            <person name="Tsukatani Y."/>
            <person name="Mori H."/>
        </authorList>
    </citation>
    <scope>NUCLEOTIDE SEQUENCE [LARGE SCALE GENOMIC DNA]</scope>
    <source>
        <strain evidence="3 4">GI</strain>
    </source>
</reference>
<organism evidence="3 4">
    <name type="scientific">Blastochloris tepida</name>
    <dbReference type="NCBI Taxonomy" id="2233851"/>
    <lineage>
        <taxon>Bacteria</taxon>
        <taxon>Pseudomonadati</taxon>
        <taxon>Pseudomonadota</taxon>
        <taxon>Alphaproteobacteria</taxon>
        <taxon>Hyphomicrobiales</taxon>
        <taxon>Blastochloridaceae</taxon>
        <taxon>Blastochloris</taxon>
    </lineage>
</organism>
<accession>A0A348G3A8</accession>
<dbReference type="KEGG" id="blag:BLTE_27260"/>
<keyword evidence="4" id="KW-1185">Reference proteome</keyword>
<evidence type="ECO:0000313" key="4">
    <source>
        <dbReference type="Proteomes" id="UP000266934"/>
    </source>
</evidence>
<evidence type="ECO:0000259" key="2">
    <source>
        <dbReference type="Pfam" id="PF04187"/>
    </source>
</evidence>
<sequence>MVAAPSPRPSPMTEASPDTNADTDPRPHPRATWYVPAGGTFEPWAPVLRRAAEQDVVLLGESHDVAEIHRWQLHAVAALHVLRPNLAVGFEMFPRDVQPVLDRWVAGLYDTDGFLAAVDWPAIWGFDPALYLPLFEFCRQQMVPMIALNCRRGLVSAVGCDGWEAVPDAAREGITPPAPASPAYRRYLFAATGGGAMGGRTAAAGADDPAFARIVRAQQCWDRAFACAIADHRARLDPPPLVAGIIGRGHLEHGFGVPAQLHDLGIGRTCVLLPAIAETIDPAAAAGLADAVFRLDAPDRPTS</sequence>
<dbReference type="AlphaFoldDB" id="A0A348G3A8"/>
<feature type="region of interest" description="Disordered" evidence="1">
    <location>
        <begin position="1"/>
        <end position="32"/>
    </location>
</feature>
<dbReference type="SUPFAM" id="SSF159501">
    <property type="entry name" value="EreA/ChaN-like"/>
    <property type="match status" value="1"/>
</dbReference>
<dbReference type="InterPro" id="IPR007314">
    <property type="entry name" value="Cofac_haem-bd_dom"/>
</dbReference>
<name>A0A348G3A8_9HYPH</name>
<dbReference type="Proteomes" id="UP000266934">
    <property type="component" value="Chromosome"/>
</dbReference>
<gene>
    <name evidence="3" type="ORF">BLTE_27260</name>
</gene>
<protein>
    <recommendedName>
        <fullName evidence="2">Haem-binding uptake Tiki superfamily ChaN domain-containing protein</fullName>
    </recommendedName>
</protein>
<dbReference type="Pfam" id="PF04187">
    <property type="entry name" value="Cofac_haem_bdg"/>
    <property type="match status" value="1"/>
</dbReference>
<feature type="compositionally biased region" description="Pro residues" evidence="1">
    <location>
        <begin position="1"/>
        <end position="10"/>
    </location>
</feature>
<dbReference type="EMBL" id="AP018907">
    <property type="protein sequence ID" value="BBF94041.1"/>
    <property type="molecule type" value="Genomic_DNA"/>
</dbReference>
<feature type="domain" description="Haem-binding uptake Tiki superfamily ChaN" evidence="2">
    <location>
        <begin position="48"/>
        <end position="261"/>
    </location>
</feature>
<dbReference type="CDD" id="cd14727">
    <property type="entry name" value="ChanN-like"/>
    <property type="match status" value="1"/>
</dbReference>
<proteinExistence type="predicted"/>
<evidence type="ECO:0000313" key="3">
    <source>
        <dbReference type="EMBL" id="BBF94041.1"/>
    </source>
</evidence>
<evidence type="ECO:0000256" key="1">
    <source>
        <dbReference type="SAM" id="MobiDB-lite"/>
    </source>
</evidence>
<dbReference type="Gene3D" id="3.40.50.11550">
    <property type="match status" value="1"/>
</dbReference>